<accession>A0A0S2DJW9</accession>
<organism evidence="1 2">
    <name type="scientific">Lysobacter enzymogenes</name>
    <dbReference type="NCBI Taxonomy" id="69"/>
    <lineage>
        <taxon>Bacteria</taxon>
        <taxon>Pseudomonadati</taxon>
        <taxon>Pseudomonadota</taxon>
        <taxon>Gammaproteobacteria</taxon>
        <taxon>Lysobacterales</taxon>
        <taxon>Lysobacteraceae</taxon>
        <taxon>Lysobacter</taxon>
    </lineage>
</organism>
<dbReference type="Proteomes" id="UP000061569">
    <property type="component" value="Chromosome"/>
</dbReference>
<protein>
    <submittedName>
        <fullName evidence="1">Uncharacterized protein</fullName>
    </submittedName>
</protein>
<dbReference type="KEGG" id="lez:GLE_3383"/>
<dbReference type="PATRIC" id="fig|69.6.peg.3333"/>
<reference evidence="1 2" key="1">
    <citation type="submission" date="2015-11" db="EMBL/GenBank/DDBJ databases">
        <title>Genome sequences of Lysobacter enzymogenes strain C3 and Lysobacter antibioticus ATCC 29479.</title>
        <authorList>
            <person name="Kobayashi D.Y."/>
        </authorList>
    </citation>
    <scope>NUCLEOTIDE SEQUENCE [LARGE SCALE GENOMIC DNA]</scope>
    <source>
        <strain evidence="1 2">C3</strain>
    </source>
</reference>
<dbReference type="EMBL" id="CP013140">
    <property type="protein sequence ID" value="ALN58729.1"/>
    <property type="molecule type" value="Genomic_DNA"/>
</dbReference>
<name>A0A0S2DJW9_LYSEN</name>
<evidence type="ECO:0000313" key="2">
    <source>
        <dbReference type="Proteomes" id="UP000061569"/>
    </source>
</evidence>
<dbReference type="OrthoDB" id="6024099at2"/>
<dbReference type="STRING" id="69.GLE_3383"/>
<gene>
    <name evidence="1" type="ORF">GLE_3383</name>
</gene>
<evidence type="ECO:0000313" key="1">
    <source>
        <dbReference type="EMBL" id="ALN58729.1"/>
    </source>
</evidence>
<proteinExistence type="predicted"/>
<dbReference type="AlphaFoldDB" id="A0A0S2DJW9"/>
<sequence length="168" mass="18727">MTATVQRLRIGRTVFAYAADGAEHRAEATEIFIDERPLAHWLGIASDLGNADTDLDTRAPPALAERGRAAFLGLQPAHNPFGSGRLVLYRCHCGSDYCGTISCLLDIDDDHVVWRQVTREDDNGPMPGADPGENAGSSWLPPGAPLRFVFDRRQYRRELERHFQQRPD</sequence>